<proteinExistence type="predicted"/>
<dbReference type="EMBL" id="QQWO01000009">
    <property type="protein sequence ID" value="RSV02581.1"/>
    <property type="molecule type" value="Genomic_DNA"/>
</dbReference>
<organism evidence="2 4">
    <name type="scientific">Sphingomonas koreensis</name>
    <dbReference type="NCBI Taxonomy" id="93064"/>
    <lineage>
        <taxon>Bacteria</taxon>
        <taxon>Pseudomonadati</taxon>
        <taxon>Pseudomonadota</taxon>
        <taxon>Alphaproteobacteria</taxon>
        <taxon>Sphingomonadales</taxon>
        <taxon>Sphingomonadaceae</taxon>
        <taxon>Sphingomonas</taxon>
    </lineage>
</organism>
<sequence>MIMIAPGRRNMFKIVALVAAVIFAAPSAAAQVPTPLVGGVIPVGKVAPAVKLPKDAPRYLKTLNSEMCRKLFAYAKTGFSGVPHVSDLSIDMCNSALKEAKLAQQRRREAP</sequence>
<evidence type="ECO:0000313" key="3">
    <source>
        <dbReference type="EMBL" id="RSV02581.1"/>
    </source>
</evidence>
<evidence type="ECO:0000313" key="5">
    <source>
        <dbReference type="Proteomes" id="UP000286681"/>
    </source>
</evidence>
<evidence type="ECO:0000313" key="2">
    <source>
        <dbReference type="EMBL" id="APR53376.1"/>
    </source>
</evidence>
<reference evidence="3 5" key="3">
    <citation type="submission" date="2018-07" db="EMBL/GenBank/DDBJ databases">
        <title>Genomic and Epidemiologic Investigation of an Indolent Hospital Outbreak.</title>
        <authorList>
            <person name="Johnson R.C."/>
            <person name="Deming C."/>
            <person name="Conlan S."/>
            <person name="Zellmer C.J."/>
            <person name="Michelin A.V."/>
            <person name="Lee-Lin S."/>
            <person name="Thomas P.J."/>
            <person name="Park M."/>
            <person name="Weingarten R.A."/>
            <person name="Less J."/>
            <person name="Dekker J.P."/>
            <person name="Frank K.M."/>
            <person name="Musser K.A."/>
            <person name="Mcquiston J.R."/>
            <person name="Henderson D.K."/>
            <person name="Lau A.F."/>
            <person name="Palmore T.N."/>
            <person name="Segre J.A."/>
        </authorList>
    </citation>
    <scope>NUCLEOTIDE SEQUENCE [LARGE SCALE GENOMIC DNA]</scope>
    <source>
        <strain evidence="3 5">SK-NIH.Env10_0317</strain>
    </source>
</reference>
<dbReference type="EMBL" id="CP018820">
    <property type="protein sequence ID" value="APR53376.1"/>
    <property type="molecule type" value="Genomic_DNA"/>
</dbReference>
<dbReference type="Proteomes" id="UP000185161">
    <property type="component" value="Chromosome"/>
</dbReference>
<reference evidence="4" key="2">
    <citation type="submission" date="2016-12" db="EMBL/GenBank/DDBJ databases">
        <title>Whole genome sequencing of Sphingomonas sp. ABOJV.</title>
        <authorList>
            <person name="Conlan S."/>
            <person name="Thomas P.J."/>
            <person name="Mullikin J."/>
            <person name="Palmore T.N."/>
            <person name="Frank K.M."/>
            <person name="Segre J.A."/>
        </authorList>
    </citation>
    <scope>NUCLEOTIDE SEQUENCE [LARGE SCALE GENOMIC DNA]</scope>
    <source>
        <strain evidence="4">ABOJV</strain>
    </source>
</reference>
<dbReference type="KEGG" id="skr:BRX40_13905"/>
<keyword evidence="1" id="KW-0732">Signal</keyword>
<evidence type="ECO:0000313" key="4">
    <source>
        <dbReference type="Proteomes" id="UP000185161"/>
    </source>
</evidence>
<keyword evidence="4" id="KW-1185">Reference proteome</keyword>
<gene>
    <name evidence="2" type="ORF">BRX40_13905</name>
    <name evidence="3" type="ORF">CA257_11810</name>
</gene>
<feature type="signal peptide" evidence="1">
    <location>
        <begin position="1"/>
        <end position="30"/>
    </location>
</feature>
<dbReference type="AlphaFoldDB" id="A0A1L6JBX0"/>
<evidence type="ECO:0008006" key="6">
    <source>
        <dbReference type="Google" id="ProtNLM"/>
    </source>
</evidence>
<reference evidence="2" key="1">
    <citation type="submission" date="2016-12" db="EMBL/GenBank/DDBJ databases">
        <title>Whole genome sequencing of Sphingomonas koreensis.</title>
        <authorList>
            <person name="Conlan S."/>
            <person name="Thomas P.J."/>
            <person name="Mullikin J."/>
            <person name="Palmore T.N."/>
            <person name="Frank K.M."/>
            <person name="Segre J.A."/>
        </authorList>
    </citation>
    <scope>NUCLEOTIDE SEQUENCE</scope>
    <source>
        <strain evidence="2">ABOJV</strain>
    </source>
</reference>
<dbReference type="Proteomes" id="UP000286681">
    <property type="component" value="Unassembled WGS sequence"/>
</dbReference>
<protein>
    <recommendedName>
        <fullName evidence="6">UrcA family protein</fullName>
    </recommendedName>
</protein>
<evidence type="ECO:0000256" key="1">
    <source>
        <dbReference type="SAM" id="SignalP"/>
    </source>
</evidence>
<accession>A0A1L6JBX0</accession>
<feature type="chain" id="PRO_5041864570" description="UrcA family protein" evidence="1">
    <location>
        <begin position="31"/>
        <end position="111"/>
    </location>
</feature>
<name>A0A1L6JBX0_9SPHN</name>